<organism evidence="6 7">
    <name type="scientific">Cupriavidus pauculus</name>
    <dbReference type="NCBI Taxonomy" id="82633"/>
    <lineage>
        <taxon>Bacteria</taxon>
        <taxon>Pseudomonadati</taxon>
        <taxon>Pseudomonadota</taxon>
        <taxon>Betaproteobacteria</taxon>
        <taxon>Burkholderiales</taxon>
        <taxon>Burkholderiaceae</taxon>
        <taxon>Cupriavidus</taxon>
    </lineage>
</organism>
<protein>
    <recommendedName>
        <fullName evidence="5">Peptidase M14 domain-containing protein</fullName>
    </recommendedName>
</protein>
<dbReference type="PROSITE" id="PS52035">
    <property type="entry name" value="PEPTIDASE_M14"/>
    <property type="match status" value="1"/>
</dbReference>
<dbReference type="AlphaFoldDB" id="A0A5P2H0P6"/>
<dbReference type="Pfam" id="PF00246">
    <property type="entry name" value="Peptidase_M14"/>
    <property type="match status" value="1"/>
</dbReference>
<dbReference type="PRINTS" id="PR00765">
    <property type="entry name" value="CRBOXYPTASEA"/>
</dbReference>
<feature type="domain" description="Peptidase M14" evidence="5">
    <location>
        <begin position="43"/>
        <end position="461"/>
    </location>
</feature>
<evidence type="ECO:0000256" key="2">
    <source>
        <dbReference type="ARBA" id="ARBA00005988"/>
    </source>
</evidence>
<dbReference type="GO" id="GO:0008270">
    <property type="term" value="F:zinc ion binding"/>
    <property type="evidence" value="ECO:0007669"/>
    <property type="project" value="InterPro"/>
</dbReference>
<dbReference type="GO" id="GO:0005615">
    <property type="term" value="C:extracellular space"/>
    <property type="evidence" value="ECO:0007669"/>
    <property type="project" value="TreeGrafter"/>
</dbReference>
<dbReference type="OrthoDB" id="9811296at2"/>
<comment type="caution">
    <text evidence="3">Lacks conserved residue(s) required for the propagation of feature annotation.</text>
</comment>
<accession>A0A5P2H0P6</accession>
<dbReference type="PANTHER" id="PTHR11705">
    <property type="entry name" value="PROTEASE FAMILY M14 CARBOXYPEPTIDASE A,B"/>
    <property type="match status" value="1"/>
</dbReference>
<evidence type="ECO:0000256" key="3">
    <source>
        <dbReference type="PROSITE-ProRule" id="PRU01379"/>
    </source>
</evidence>
<dbReference type="Gene3D" id="3.40.630.10">
    <property type="entry name" value="Zn peptidases"/>
    <property type="match status" value="1"/>
</dbReference>
<name>A0A5P2H0P6_9BURK</name>
<evidence type="ECO:0000256" key="4">
    <source>
        <dbReference type="SAM" id="MobiDB-lite"/>
    </source>
</evidence>
<dbReference type="PANTHER" id="PTHR11705:SF119">
    <property type="entry name" value="OS02G0119300 PROTEIN"/>
    <property type="match status" value="1"/>
</dbReference>
<sequence>MREGGWRGMLCKVLIGAVAAWGHPRVSLAALAASNPFDAVAACYRGVARIQTDMAELERHYPQLARVALVGQTWSQRQIQSLRELVGRILPARVLPVHVERARRHGIVALVLGNRAGPPRRDRPRMVITAGLHARELASSEGAMRFAEWLLRSYGEDPTATWLLDRHEFHIIVHANPDGRVMAEQGVLSRGGGWRKNLNVVDGHCSASPIDSGVDLNRNFPHGWGRSTQASASDPCDETYRGPAPLSEPETQAIVRYIAGVRDGDGRYRGGIMSDLRSDLRAGWPAPADYPGLYVDLHSFGGWILWPDDDARAMTALAQRMAWLTRYRAVQRLGYAVDGDAAAMFRATLGVPSLVIEMAKSFYEPCYEFQRTSLPPVLDALRYAARTLGAPQALSRGPDVAQIRLSASRARQGEVVTVSATLDSDRYRYDRGLRGQPPVRRTVPRIAVAGHAAVRAMPGDVGAVPVVLRVNRRSGATAEVSGTLETADLPVGRHLVFVQGIGLGGLRGAPDAVFLDIEDS</sequence>
<dbReference type="GO" id="GO:0006508">
    <property type="term" value="P:proteolysis"/>
    <property type="evidence" value="ECO:0007669"/>
    <property type="project" value="InterPro"/>
</dbReference>
<dbReference type="SMART" id="SM00631">
    <property type="entry name" value="Zn_pept"/>
    <property type="match status" value="1"/>
</dbReference>
<proteinExistence type="inferred from homology"/>
<comment type="cofactor">
    <cofactor evidence="1">
        <name>Zn(2+)</name>
        <dbReference type="ChEBI" id="CHEBI:29105"/>
    </cofactor>
</comment>
<comment type="similarity">
    <text evidence="2 3">Belongs to the peptidase M14 family.</text>
</comment>
<evidence type="ECO:0000256" key="1">
    <source>
        <dbReference type="ARBA" id="ARBA00001947"/>
    </source>
</evidence>
<dbReference type="GO" id="GO:0004181">
    <property type="term" value="F:metallocarboxypeptidase activity"/>
    <property type="evidence" value="ECO:0007669"/>
    <property type="project" value="InterPro"/>
</dbReference>
<evidence type="ECO:0000313" key="7">
    <source>
        <dbReference type="Proteomes" id="UP000322822"/>
    </source>
</evidence>
<evidence type="ECO:0000313" key="6">
    <source>
        <dbReference type="EMBL" id="QET01059.1"/>
    </source>
</evidence>
<dbReference type="RefSeq" id="WP_150371128.1">
    <property type="nucleotide sequence ID" value="NZ_CP044065.1"/>
</dbReference>
<evidence type="ECO:0000259" key="5">
    <source>
        <dbReference type="PROSITE" id="PS52035"/>
    </source>
</evidence>
<dbReference type="InterPro" id="IPR000834">
    <property type="entry name" value="Peptidase_M14"/>
</dbReference>
<dbReference type="EMBL" id="CP044065">
    <property type="protein sequence ID" value="QET01059.1"/>
    <property type="molecule type" value="Genomic_DNA"/>
</dbReference>
<gene>
    <name evidence="6" type="ORF">FOB72_02735</name>
</gene>
<dbReference type="SUPFAM" id="SSF53187">
    <property type="entry name" value="Zn-dependent exopeptidases"/>
    <property type="match status" value="1"/>
</dbReference>
<reference evidence="6 7" key="1">
    <citation type="submission" date="2019-09" db="EMBL/GenBank/DDBJ databases">
        <title>FDA dAtabase for Regulatory Grade micrObial Sequences (FDA-ARGOS): Supporting development and validation of Infectious Disease Dx tests.</title>
        <authorList>
            <person name="Sciortino C."/>
            <person name="Tallon L."/>
            <person name="Sadzewicz L."/>
            <person name="Vavikolanu K."/>
            <person name="Mehta A."/>
            <person name="Aluvathingal J."/>
            <person name="Nadendla S."/>
            <person name="Nandy P."/>
            <person name="Geyer C."/>
            <person name="Yan Y."/>
            <person name="Sichtig H."/>
        </authorList>
    </citation>
    <scope>NUCLEOTIDE SEQUENCE [LARGE SCALE GENOMIC DNA]</scope>
    <source>
        <strain evidence="6 7">FDAARGOS_664</strain>
    </source>
</reference>
<dbReference type="Proteomes" id="UP000322822">
    <property type="component" value="Chromosome 1"/>
</dbReference>
<feature type="region of interest" description="Disordered" evidence="4">
    <location>
        <begin position="225"/>
        <end position="245"/>
    </location>
</feature>